<protein>
    <submittedName>
        <fullName evidence="1">Uncharacterized protein</fullName>
    </submittedName>
</protein>
<comment type="caution">
    <text evidence="1">The sequence shown here is derived from an EMBL/GenBank/DDBJ whole genome shotgun (WGS) entry which is preliminary data.</text>
</comment>
<sequence length="29" mass="3341">MCKDLPRALKRVGIRIKTYEEPVSSEAIH</sequence>
<organism evidence="1 2">
    <name type="scientific">Candidatus Kaiserbacteria bacterium GW2011_GWA2_58_9</name>
    <dbReference type="NCBI Taxonomy" id="1618672"/>
    <lineage>
        <taxon>Bacteria</taxon>
        <taxon>Candidatus Kaiseribacteriota</taxon>
    </lineage>
</organism>
<accession>A0A0G2BPG3</accession>
<name>A0A0G2BPG3_9BACT</name>
<proteinExistence type="predicted"/>
<dbReference type="AlphaFoldDB" id="A0A0G2BPG3"/>
<dbReference type="Proteomes" id="UP000034789">
    <property type="component" value="Unassembled WGS sequence"/>
</dbReference>
<reference evidence="1 2" key="1">
    <citation type="journal article" date="2015" name="Nature">
        <title>rRNA introns, odd ribosomes, and small enigmatic genomes across a large radiation of phyla.</title>
        <authorList>
            <person name="Brown C.T."/>
            <person name="Hug L.A."/>
            <person name="Thomas B.C."/>
            <person name="Sharon I."/>
            <person name="Castelle C.J."/>
            <person name="Singh A."/>
            <person name="Wilkins M.J."/>
            <person name="Williams K.H."/>
            <person name="Banfield J.F."/>
        </authorList>
    </citation>
    <scope>NUCLEOTIDE SEQUENCE [LARGE SCALE GENOMIC DNA]</scope>
</reference>
<evidence type="ECO:0000313" key="1">
    <source>
        <dbReference type="EMBL" id="KKW47839.1"/>
    </source>
</evidence>
<gene>
    <name evidence="1" type="ORF">UY98_C0005G0026</name>
</gene>
<evidence type="ECO:0000313" key="2">
    <source>
        <dbReference type="Proteomes" id="UP000034789"/>
    </source>
</evidence>
<dbReference type="EMBL" id="LCSD01000005">
    <property type="protein sequence ID" value="KKW47839.1"/>
    <property type="molecule type" value="Genomic_DNA"/>
</dbReference>